<reference evidence="2" key="1">
    <citation type="submission" date="2022-05" db="EMBL/GenBank/DDBJ databases">
        <title>The Musa troglodytarum L. genome provides insights into the mechanism of non-climacteric behaviour and enrichment of carotenoids.</title>
        <authorList>
            <person name="Wang J."/>
        </authorList>
    </citation>
    <scope>NUCLEOTIDE SEQUENCE</scope>
    <source>
        <tissue evidence="2">Leaf</tissue>
    </source>
</reference>
<dbReference type="GO" id="GO:0009507">
    <property type="term" value="C:chloroplast"/>
    <property type="evidence" value="ECO:0007669"/>
    <property type="project" value="UniProtKB-ARBA"/>
</dbReference>
<dbReference type="InterPro" id="IPR013783">
    <property type="entry name" value="Ig-like_fold"/>
</dbReference>
<dbReference type="Pfam" id="PF16561">
    <property type="entry name" value="AMPK1_CBM"/>
    <property type="match status" value="1"/>
</dbReference>
<evidence type="ECO:0000313" key="2">
    <source>
        <dbReference type="EMBL" id="URE15330.1"/>
    </source>
</evidence>
<sequence>MPWRGGGGGSSGGWEHEGYQRLWWWKGKGPAIGAGGEGRKRERRVSLISFCLISLAYKNAQRSLVMDCLKTNFIRKLELVQNHTVLYNPSDRLWTVPRRLAYSRQRSACYQECHAYFSMIYPTKSCFYGRKSSRAFAISLGEEPSSLSEMENVNDVDDTVPTDSSDEVLPQKLKSDELKALLVDTERKRLLKKLSEANQYNRFLKRQLLIEEDAVAKFKVELAVLELELQASTYTLVSLAEEIANSGVQLDSRKINGRYIQSHLLARLEAIHEKVKEQIKDVDALKFEVTLFWVGMAESVQVMGSFDGWTQGEEMSPEYTGDYARFSATLKLRPGRYEIKFLVDGEWQLSPEFPTVGEGIMQNNLLVVEQNN</sequence>
<dbReference type="SUPFAM" id="SSF81296">
    <property type="entry name" value="E set domains"/>
    <property type="match status" value="1"/>
</dbReference>
<feature type="domain" description="AMP-activated protein kinase glycogen-binding" evidence="1">
    <location>
        <begin position="289"/>
        <end position="370"/>
    </location>
</feature>
<evidence type="ECO:0000313" key="3">
    <source>
        <dbReference type="Proteomes" id="UP001055439"/>
    </source>
</evidence>
<name>A0A9E7GIM1_9LILI</name>
<dbReference type="Gene3D" id="2.60.40.10">
    <property type="entry name" value="Immunoglobulins"/>
    <property type="match status" value="1"/>
</dbReference>
<dbReference type="CDD" id="cd02859">
    <property type="entry name" value="E_set_AMPKbeta_like_N"/>
    <property type="match status" value="1"/>
</dbReference>
<dbReference type="EMBL" id="CP097509">
    <property type="protein sequence ID" value="URE15330.1"/>
    <property type="molecule type" value="Genomic_DNA"/>
</dbReference>
<dbReference type="InterPro" id="IPR014756">
    <property type="entry name" value="Ig_E-set"/>
</dbReference>
<keyword evidence="3" id="KW-1185">Reference proteome</keyword>
<evidence type="ECO:0000259" key="1">
    <source>
        <dbReference type="Pfam" id="PF16561"/>
    </source>
</evidence>
<accession>A0A9E7GIM1</accession>
<gene>
    <name evidence="2" type="ORF">MUK42_32107</name>
</gene>
<dbReference type="AlphaFoldDB" id="A0A9E7GIM1"/>
<dbReference type="OrthoDB" id="531008at2759"/>
<proteinExistence type="predicted"/>
<organism evidence="2 3">
    <name type="scientific">Musa troglodytarum</name>
    <name type="common">fe'i banana</name>
    <dbReference type="NCBI Taxonomy" id="320322"/>
    <lineage>
        <taxon>Eukaryota</taxon>
        <taxon>Viridiplantae</taxon>
        <taxon>Streptophyta</taxon>
        <taxon>Embryophyta</taxon>
        <taxon>Tracheophyta</taxon>
        <taxon>Spermatophyta</taxon>
        <taxon>Magnoliopsida</taxon>
        <taxon>Liliopsida</taxon>
        <taxon>Zingiberales</taxon>
        <taxon>Musaceae</taxon>
        <taxon>Musa</taxon>
    </lineage>
</organism>
<dbReference type="InterPro" id="IPR032640">
    <property type="entry name" value="AMPK1_CBM"/>
</dbReference>
<dbReference type="PANTHER" id="PTHR47342:SF1">
    <property type="entry name" value="PROTEIN PTST, CHLOROPLASTIC"/>
    <property type="match status" value="1"/>
</dbReference>
<dbReference type="Proteomes" id="UP001055439">
    <property type="component" value="Chromosome 7"/>
</dbReference>
<dbReference type="PANTHER" id="PTHR47342">
    <property type="entry name" value="PROTEIN PTST, CHLOROPLASTIC"/>
    <property type="match status" value="1"/>
</dbReference>
<protein>
    <recommendedName>
        <fullName evidence="1">AMP-activated protein kinase glycogen-binding domain-containing protein</fullName>
    </recommendedName>
</protein>